<feature type="domain" description="Amidase" evidence="2">
    <location>
        <begin position="36"/>
        <end position="455"/>
    </location>
</feature>
<evidence type="ECO:0000313" key="4">
    <source>
        <dbReference type="Proteomes" id="UP000005732"/>
    </source>
</evidence>
<sequence>MKLSEYVDLDATGLASLVSSGEVKAIELAQLAREAHDDVNPKINAVIEFYDDAETVAANGRDGGLFNGVPFLRKDLGFAEAGRLEEKGSRLFKGNRWETDSHYIRRARAEGLRILGRTTTPEFGISGMSESILTGVTGNPWDLNRTAGGSSGGAAAAVAAGITPIASSSDGGGSTRTPAAWCGLVGLNPSRGRISGGPNNQDSAFGFSRQFVVCKTVRDMAAALDVFSGPYPGDPFVIVQPDRPYVEELTQATGRLRIGVARTKWGAVELEPEVSKAIDVTAAVLSQMGHLLEDVDPPHTSADYSSILLGMADLRANWLQNAARLMGREINVETLEPVNLKLHEHARNLPLSHASDVHEAVRKMRLQVGEAIRDYDILLTPTMPSRAIPHGGIYCATHPTISAEEYMDADAALYQFVGLFNVTGHPAVSLPLAQSDDALPIGIQIVARFGDESTLVRAARDLEDALPWRHRKPRIRAGSIDPIVRAQGT</sequence>
<dbReference type="PANTHER" id="PTHR11895">
    <property type="entry name" value="TRANSAMIDASE"/>
    <property type="match status" value="1"/>
</dbReference>
<dbReference type="EMBL" id="JH719395">
    <property type="protein sequence ID" value="EJC80678.1"/>
    <property type="molecule type" value="Genomic_DNA"/>
</dbReference>
<dbReference type="SUPFAM" id="SSF75304">
    <property type="entry name" value="Amidase signature (AS) enzymes"/>
    <property type="match status" value="1"/>
</dbReference>
<proteinExistence type="inferred from homology"/>
<evidence type="ECO:0000313" key="3">
    <source>
        <dbReference type="EMBL" id="EJC80678.1"/>
    </source>
</evidence>
<dbReference type="AlphaFoldDB" id="J0W658"/>
<dbReference type="Pfam" id="PF01425">
    <property type="entry name" value="Amidase"/>
    <property type="match status" value="1"/>
</dbReference>
<dbReference type="Gene3D" id="3.90.1300.10">
    <property type="entry name" value="Amidase signature (AS) domain"/>
    <property type="match status" value="1"/>
</dbReference>
<dbReference type="HOGENOM" id="CLU_009600_0_4_5"/>
<dbReference type="InterPro" id="IPR036928">
    <property type="entry name" value="AS_sf"/>
</dbReference>
<dbReference type="GO" id="GO:0016740">
    <property type="term" value="F:transferase activity"/>
    <property type="evidence" value="ECO:0007669"/>
    <property type="project" value="UniProtKB-KW"/>
</dbReference>
<dbReference type="Proteomes" id="UP000005732">
    <property type="component" value="Unassembled WGS sequence"/>
</dbReference>
<gene>
    <name evidence="3" type="ORF">Rleg4DRAFT_2315</name>
</gene>
<reference evidence="3 4" key="1">
    <citation type="submission" date="2012-02" db="EMBL/GenBank/DDBJ databases">
        <title>Improved High-Quality Draft Sequence of Rhizobium leguminosarum bv. trifolii WSM2297.</title>
        <authorList>
            <consortium name="US DOE Joint Genome Institute"/>
            <person name="Lucas S."/>
            <person name="Han J."/>
            <person name="Lapidus A."/>
            <person name="Cheng J.-F."/>
            <person name="Goodwin L."/>
            <person name="Pitluck S."/>
            <person name="Peters L."/>
            <person name="Ovchinnikova G."/>
            <person name="Zhang X."/>
            <person name="Detter J.C."/>
            <person name="Han C."/>
            <person name="Tapia R."/>
            <person name="Land M."/>
            <person name="Hauser L."/>
            <person name="Kyrpides N."/>
            <person name="Ivanova N."/>
            <person name="Pagani I."/>
            <person name="Brau L."/>
            <person name="Yates R."/>
            <person name="O'Hara G."/>
            <person name="Rui T."/>
            <person name="Howieson J."/>
            <person name="Reeve W."/>
            <person name="Woyke T."/>
        </authorList>
    </citation>
    <scope>NUCLEOTIDE SEQUENCE [LARGE SCALE GENOMIC DNA]</scope>
    <source>
        <strain evidence="3 4">WSM2297</strain>
    </source>
</reference>
<evidence type="ECO:0000259" key="2">
    <source>
        <dbReference type="Pfam" id="PF01425"/>
    </source>
</evidence>
<comment type="similarity">
    <text evidence="1">Belongs to the amidase family.</text>
</comment>
<accession>J0W658</accession>
<keyword evidence="3" id="KW-0808">Transferase</keyword>
<protein>
    <submittedName>
        <fullName evidence="3">Amidase, Asp-tRNAAsn/Glu-tRNAGln amidotransferase A subunit</fullName>
    </submittedName>
</protein>
<dbReference type="InterPro" id="IPR000120">
    <property type="entry name" value="Amidase"/>
</dbReference>
<evidence type="ECO:0000256" key="1">
    <source>
        <dbReference type="ARBA" id="ARBA00009199"/>
    </source>
</evidence>
<dbReference type="RefSeq" id="WP_003581400.1">
    <property type="nucleotide sequence ID" value="NZ_JH719395.1"/>
</dbReference>
<name>J0W658_RHILT</name>
<dbReference type="InterPro" id="IPR023631">
    <property type="entry name" value="Amidase_dom"/>
</dbReference>
<organism evidence="3 4">
    <name type="scientific">Rhizobium leguminosarum bv. trifolii WSM2297</name>
    <dbReference type="NCBI Taxonomy" id="754762"/>
    <lineage>
        <taxon>Bacteria</taxon>
        <taxon>Pseudomonadati</taxon>
        <taxon>Pseudomonadota</taxon>
        <taxon>Alphaproteobacteria</taxon>
        <taxon>Hyphomicrobiales</taxon>
        <taxon>Rhizobiaceae</taxon>
        <taxon>Rhizobium/Agrobacterium group</taxon>
        <taxon>Rhizobium</taxon>
    </lineage>
</organism>
<dbReference type="PANTHER" id="PTHR11895:SF7">
    <property type="entry name" value="GLUTAMYL-TRNA(GLN) AMIDOTRANSFERASE SUBUNIT A, MITOCHONDRIAL"/>
    <property type="match status" value="1"/>
</dbReference>
<dbReference type="OrthoDB" id="9777859at2"/>